<dbReference type="Gene3D" id="1.25.40.20">
    <property type="entry name" value="Ankyrin repeat-containing domain"/>
    <property type="match status" value="1"/>
</dbReference>
<protein>
    <recommendedName>
        <fullName evidence="2">PGG domain-containing protein</fullName>
    </recommendedName>
</protein>
<proteinExistence type="predicted"/>
<dbReference type="Gramene" id="RZC51452">
    <property type="protein sequence ID" value="RZC51452"/>
    <property type="gene ID" value="C5167_019874"/>
</dbReference>
<reference evidence="3 4" key="1">
    <citation type="journal article" date="2018" name="Science">
        <title>The opium poppy genome and morphinan production.</title>
        <authorList>
            <person name="Guo L."/>
            <person name="Winzer T."/>
            <person name="Yang X."/>
            <person name="Li Y."/>
            <person name="Ning Z."/>
            <person name="He Z."/>
            <person name="Teodor R."/>
            <person name="Lu Y."/>
            <person name="Bowser T.A."/>
            <person name="Graham I.A."/>
            <person name="Ye K."/>
        </authorList>
    </citation>
    <scope>NUCLEOTIDE SEQUENCE [LARGE SCALE GENOMIC DNA]</scope>
    <source>
        <strain evidence="4">cv. HN1</strain>
        <tissue evidence="3">Leaves</tissue>
    </source>
</reference>
<dbReference type="AlphaFoldDB" id="A0A4Y7IUS6"/>
<dbReference type="InterPro" id="IPR036770">
    <property type="entry name" value="Ankyrin_rpt-contain_sf"/>
</dbReference>
<organism evidence="3 4">
    <name type="scientific">Papaver somniferum</name>
    <name type="common">Opium poppy</name>
    <dbReference type="NCBI Taxonomy" id="3469"/>
    <lineage>
        <taxon>Eukaryota</taxon>
        <taxon>Viridiplantae</taxon>
        <taxon>Streptophyta</taxon>
        <taxon>Embryophyta</taxon>
        <taxon>Tracheophyta</taxon>
        <taxon>Spermatophyta</taxon>
        <taxon>Magnoliopsida</taxon>
        <taxon>Ranunculales</taxon>
        <taxon>Papaveraceae</taxon>
        <taxon>Papaveroideae</taxon>
        <taxon>Papaver</taxon>
    </lineage>
</organism>
<dbReference type="Pfam" id="PF12796">
    <property type="entry name" value="Ank_2"/>
    <property type="match status" value="1"/>
</dbReference>
<dbReference type="Proteomes" id="UP000316621">
    <property type="component" value="Chromosome 2"/>
</dbReference>
<evidence type="ECO:0000313" key="3">
    <source>
        <dbReference type="EMBL" id="RZC51452.1"/>
    </source>
</evidence>
<dbReference type="GO" id="GO:0016020">
    <property type="term" value="C:membrane"/>
    <property type="evidence" value="ECO:0007669"/>
    <property type="project" value="TreeGrafter"/>
</dbReference>
<evidence type="ECO:0000313" key="4">
    <source>
        <dbReference type="Proteomes" id="UP000316621"/>
    </source>
</evidence>
<dbReference type="OMA" id="EYGTHEL"/>
<evidence type="ECO:0000259" key="2">
    <source>
        <dbReference type="Pfam" id="PF13962"/>
    </source>
</evidence>
<dbReference type="InterPro" id="IPR026961">
    <property type="entry name" value="PGG_dom"/>
</dbReference>
<dbReference type="PANTHER" id="PTHR24177:SF365">
    <property type="entry name" value="ANKYRIN REPEAT-CONTAINING PROTEIN NPR4-LIKE ISOFORM X1"/>
    <property type="match status" value="1"/>
</dbReference>
<dbReference type="SUPFAM" id="SSF48403">
    <property type="entry name" value="Ankyrin repeat"/>
    <property type="match status" value="1"/>
</dbReference>
<dbReference type="EMBL" id="CM010716">
    <property type="protein sequence ID" value="RZC51452.1"/>
    <property type="molecule type" value="Genomic_DNA"/>
</dbReference>
<gene>
    <name evidence="3" type="ORF">C5167_019874</name>
</gene>
<accession>A0A4Y7IUS6</accession>
<sequence>MMLGKHVDDPEFSGSGNNGNNKYKSRNIRDGRRNRGLILIYCFTITSKDPSEYLGLYRAALKGDWNTARDLIKDDPSGKTAVVAVHNATALHVAAAEGHWLFVEELIKELEPEALEFMTDMSGRTALHCAANTKTARVLVNRNPKLTQIKCTSIEVVPLMYAAMAASPSNEQKSMVQYLSEVTTDDHSNPFSGDTAGALIFNITSAGFYDIALALIERYPNLALDHAVGACALAAIAGIPEASLNGIMMVDHLHAKRGDMENPPQSLTCRSIGPTVPGIERVCNMKLMHKQYLSLVKCIFTKLAQANPLGVSMHPVDGKSHLGFAIDQRCENVYNMLVSGNKSRMHAWTCRKDSSANTILHFAAKLAPPHKLISISGAALKMQRELQWFKEVERITPEMTKDSTNNDGKTARVLFTKQHADLLEKGEKWMKDTATSCMLVATLIATVVFAAPFTAPGGSISDINSKDNGIPIFLRKNSFMVFAIADSLALFSSLTSSSSQDYLLRLMGVLI</sequence>
<feature type="region of interest" description="Disordered" evidence="1">
    <location>
        <begin position="1"/>
        <end position="27"/>
    </location>
</feature>
<keyword evidence="4" id="KW-1185">Reference proteome</keyword>
<dbReference type="SMART" id="SM00248">
    <property type="entry name" value="ANK"/>
    <property type="match status" value="2"/>
</dbReference>
<feature type="domain" description="PGG" evidence="2">
    <location>
        <begin position="427"/>
        <end position="496"/>
    </location>
</feature>
<evidence type="ECO:0000256" key="1">
    <source>
        <dbReference type="SAM" id="MobiDB-lite"/>
    </source>
</evidence>
<dbReference type="Pfam" id="PF13962">
    <property type="entry name" value="PGG"/>
    <property type="match status" value="1"/>
</dbReference>
<dbReference type="InterPro" id="IPR002110">
    <property type="entry name" value="Ankyrin_rpt"/>
</dbReference>
<dbReference type="PANTHER" id="PTHR24177">
    <property type="entry name" value="CASKIN"/>
    <property type="match status" value="1"/>
</dbReference>
<name>A0A4Y7IUS6_PAPSO</name>